<evidence type="ECO:0000259" key="1">
    <source>
        <dbReference type="Pfam" id="PF11396"/>
    </source>
</evidence>
<accession>A0A1H6T3H8</accession>
<dbReference type="OrthoDB" id="710080at2"/>
<dbReference type="Gene3D" id="3.40.1420.30">
    <property type="match status" value="1"/>
</dbReference>
<evidence type="ECO:0000313" key="2">
    <source>
        <dbReference type="EMBL" id="SEI74689.1"/>
    </source>
</evidence>
<gene>
    <name evidence="2" type="ORF">SAMN04487995_1999</name>
</gene>
<dbReference type="SUPFAM" id="SSF160574">
    <property type="entry name" value="BT0923-like"/>
    <property type="match status" value="1"/>
</dbReference>
<protein>
    <submittedName>
        <fullName evidence="2">Putative beta-lactamase-inhibitor-like, PepSY-like</fullName>
    </submittedName>
</protein>
<dbReference type="EMBL" id="FNXY01000003">
    <property type="protein sequence ID" value="SEI74689.1"/>
    <property type="molecule type" value="Genomic_DNA"/>
</dbReference>
<sequence>MKNLLTLALIVFVFCMSCDNDKDEIVDETRLPTVAQEFVQTHFPAAKVNQVVRDKDNNEVDYDVTLDNGTRLAFDKDGNVEDIESRTKLPDSVIPAKVLEYVTENYPDHQIIEWEKDRTDQEVKLSNNLELKFDLSGTFLRIDK</sequence>
<dbReference type="InterPro" id="IPR021533">
    <property type="entry name" value="PepSY-like"/>
</dbReference>
<proteinExistence type="predicted"/>
<reference evidence="2 3" key="1">
    <citation type="submission" date="2016-10" db="EMBL/GenBank/DDBJ databases">
        <authorList>
            <person name="de Groot N.N."/>
        </authorList>
    </citation>
    <scope>NUCLEOTIDE SEQUENCE [LARGE SCALE GENOMIC DNA]</scope>
    <source>
        <strain evidence="2 3">DSM 19938</strain>
    </source>
</reference>
<keyword evidence="3" id="KW-1185">Reference proteome</keyword>
<dbReference type="RefSeq" id="WP_090335015.1">
    <property type="nucleotide sequence ID" value="NZ_FNXY01000003.1"/>
</dbReference>
<dbReference type="Proteomes" id="UP000199532">
    <property type="component" value="Unassembled WGS sequence"/>
</dbReference>
<dbReference type="Pfam" id="PF11396">
    <property type="entry name" value="PepSY_like"/>
    <property type="match status" value="1"/>
</dbReference>
<evidence type="ECO:0000313" key="3">
    <source>
        <dbReference type="Proteomes" id="UP000199532"/>
    </source>
</evidence>
<dbReference type="AlphaFoldDB" id="A0A1H6T3H8"/>
<feature type="domain" description="Putative beta-lactamase-inhibitor-like PepSY-like" evidence="1">
    <location>
        <begin position="62"/>
        <end position="140"/>
    </location>
</feature>
<name>A0A1H6T3H8_9BACT</name>
<dbReference type="STRING" id="408657.SAMN04487995_1999"/>
<organism evidence="2 3">
    <name type="scientific">Dyadobacter koreensis</name>
    <dbReference type="NCBI Taxonomy" id="408657"/>
    <lineage>
        <taxon>Bacteria</taxon>
        <taxon>Pseudomonadati</taxon>
        <taxon>Bacteroidota</taxon>
        <taxon>Cytophagia</taxon>
        <taxon>Cytophagales</taxon>
        <taxon>Spirosomataceae</taxon>
        <taxon>Dyadobacter</taxon>
    </lineage>
</organism>